<evidence type="ECO:0000313" key="1">
    <source>
        <dbReference type="EMBL" id="CAG8824145.1"/>
    </source>
</evidence>
<organism evidence="1 2">
    <name type="scientific">Cetraspora pellucida</name>
    <dbReference type="NCBI Taxonomy" id="1433469"/>
    <lineage>
        <taxon>Eukaryota</taxon>
        <taxon>Fungi</taxon>
        <taxon>Fungi incertae sedis</taxon>
        <taxon>Mucoromycota</taxon>
        <taxon>Glomeromycotina</taxon>
        <taxon>Glomeromycetes</taxon>
        <taxon>Diversisporales</taxon>
        <taxon>Gigasporaceae</taxon>
        <taxon>Cetraspora</taxon>
    </lineage>
</organism>
<keyword evidence="2" id="KW-1185">Reference proteome</keyword>
<dbReference type="EMBL" id="CAJVQA010053906">
    <property type="protein sequence ID" value="CAG8824145.1"/>
    <property type="molecule type" value="Genomic_DNA"/>
</dbReference>
<proteinExistence type="predicted"/>
<dbReference type="AlphaFoldDB" id="A0A9N9KEJ3"/>
<reference evidence="1" key="1">
    <citation type="submission" date="2021-06" db="EMBL/GenBank/DDBJ databases">
        <authorList>
            <person name="Kallberg Y."/>
            <person name="Tangrot J."/>
            <person name="Rosling A."/>
        </authorList>
    </citation>
    <scope>NUCLEOTIDE SEQUENCE</scope>
    <source>
        <strain evidence="1">FL966</strain>
    </source>
</reference>
<name>A0A9N9KEJ3_9GLOM</name>
<accession>A0A9N9KEJ3</accession>
<feature type="non-terminal residue" evidence="1">
    <location>
        <position position="59"/>
    </location>
</feature>
<dbReference type="OrthoDB" id="10561051at2759"/>
<gene>
    <name evidence="1" type="ORF">CPELLU_LOCUS19966</name>
</gene>
<evidence type="ECO:0000313" key="2">
    <source>
        <dbReference type="Proteomes" id="UP000789759"/>
    </source>
</evidence>
<protein>
    <submittedName>
        <fullName evidence="1">24802_t:CDS:1</fullName>
    </submittedName>
</protein>
<sequence length="59" mass="6630">YKTKLTTELDDTNTGIPDEIGLKASMLDPQVLKLLLFITKDKCKNTETQLYAELEALEA</sequence>
<comment type="caution">
    <text evidence="1">The sequence shown here is derived from an EMBL/GenBank/DDBJ whole genome shotgun (WGS) entry which is preliminary data.</text>
</comment>
<dbReference type="Proteomes" id="UP000789759">
    <property type="component" value="Unassembled WGS sequence"/>
</dbReference>